<evidence type="ECO:0000313" key="2">
    <source>
        <dbReference type="EMBL" id="KPU46311.1"/>
    </source>
</evidence>
<name>A0A0P8WDY9_9CLOT</name>
<organism evidence="2 3">
    <name type="scientific">Oxobacter pfennigii</name>
    <dbReference type="NCBI Taxonomy" id="36849"/>
    <lineage>
        <taxon>Bacteria</taxon>
        <taxon>Bacillati</taxon>
        <taxon>Bacillota</taxon>
        <taxon>Clostridia</taxon>
        <taxon>Eubacteriales</taxon>
        <taxon>Clostridiaceae</taxon>
        <taxon>Oxobacter</taxon>
    </lineage>
</organism>
<keyword evidence="1" id="KW-0812">Transmembrane</keyword>
<evidence type="ECO:0000256" key="1">
    <source>
        <dbReference type="SAM" id="Phobius"/>
    </source>
</evidence>
<reference evidence="2 3" key="1">
    <citation type="submission" date="2015-09" db="EMBL/GenBank/DDBJ databases">
        <title>Genome sequence of Oxobacter pfennigii DSM 3222.</title>
        <authorList>
            <person name="Poehlein A."/>
            <person name="Bengelsdorf F.R."/>
            <person name="Schiel-Bengelsdorf B."/>
            <person name="Duerre P."/>
            <person name="Daniel R."/>
        </authorList>
    </citation>
    <scope>NUCLEOTIDE SEQUENCE [LARGE SCALE GENOMIC DNA]</scope>
    <source>
        <strain evidence="2 3">DSM 3222</strain>
    </source>
</reference>
<keyword evidence="1" id="KW-0472">Membrane</keyword>
<keyword evidence="3" id="KW-1185">Reference proteome</keyword>
<keyword evidence="1" id="KW-1133">Transmembrane helix</keyword>
<dbReference type="EMBL" id="LKET01000006">
    <property type="protein sequence ID" value="KPU46311.1"/>
    <property type="molecule type" value="Genomic_DNA"/>
</dbReference>
<protein>
    <submittedName>
        <fullName evidence="2">Uncharacterized protein</fullName>
    </submittedName>
</protein>
<feature type="transmembrane region" description="Helical" evidence="1">
    <location>
        <begin position="6"/>
        <end position="25"/>
    </location>
</feature>
<comment type="caution">
    <text evidence="2">The sequence shown here is derived from an EMBL/GenBank/DDBJ whole genome shotgun (WGS) entry which is preliminary data.</text>
</comment>
<sequence>MIANFLLIIGFILTILIFINIYINFKLSKIYKKLNDIEQQCKFIIDEISTEQKPLN</sequence>
<accession>A0A0P8WDY9</accession>
<dbReference type="AlphaFoldDB" id="A0A0P8WDY9"/>
<proteinExistence type="predicted"/>
<gene>
    <name evidence="2" type="ORF">OXPF_00390</name>
</gene>
<evidence type="ECO:0000313" key="3">
    <source>
        <dbReference type="Proteomes" id="UP000050326"/>
    </source>
</evidence>
<dbReference type="Proteomes" id="UP000050326">
    <property type="component" value="Unassembled WGS sequence"/>
</dbReference>